<reference evidence="6 7" key="1">
    <citation type="journal article" date="2022" name="ISME Commun">
        <title>Vulcanimicrobium alpinus gen. nov. sp. nov., the first cultivated representative of the candidate phylum 'Eremiobacterota', is a metabolically versatile aerobic anoxygenic phototroph.</title>
        <authorList>
            <person name="Yabe S."/>
            <person name="Muto K."/>
            <person name="Abe K."/>
            <person name="Yokota A."/>
            <person name="Staudigel H."/>
            <person name="Tebo B.M."/>
        </authorList>
    </citation>
    <scope>NUCLEOTIDE SEQUENCE [LARGE SCALE GENOMIC DNA]</scope>
    <source>
        <strain evidence="6 7">WC8-2</strain>
    </source>
</reference>
<accession>A0AAN1XSM8</accession>
<keyword evidence="4" id="KW-0479">Metal-binding</keyword>
<feature type="binding site" evidence="4">
    <location>
        <position position="153"/>
    </location>
    <ligand>
        <name>Zn(2+)</name>
        <dbReference type="ChEBI" id="CHEBI:29105"/>
    </ligand>
</feature>
<feature type="binding site" evidence="4">
    <location>
        <position position="151"/>
    </location>
    <ligand>
        <name>Zn(2+)</name>
        <dbReference type="ChEBI" id="CHEBI:29105"/>
    </ligand>
</feature>
<dbReference type="InterPro" id="IPR029035">
    <property type="entry name" value="DHS-like_NAD/FAD-binding_dom"/>
</dbReference>
<dbReference type="InterPro" id="IPR050134">
    <property type="entry name" value="NAD-dep_sirtuin_deacylases"/>
</dbReference>
<feature type="binding site" evidence="4">
    <location>
        <position position="128"/>
    </location>
    <ligand>
        <name>Zn(2+)</name>
        <dbReference type="ChEBI" id="CHEBI:29105"/>
    </ligand>
</feature>
<dbReference type="AlphaFoldDB" id="A0AAN1XSM8"/>
<feature type="domain" description="Deacetylase sirtuin-type" evidence="5">
    <location>
        <begin position="1"/>
        <end position="242"/>
    </location>
</feature>
<organism evidence="6 7">
    <name type="scientific">Vulcanimicrobium alpinum</name>
    <dbReference type="NCBI Taxonomy" id="3016050"/>
    <lineage>
        <taxon>Bacteria</taxon>
        <taxon>Bacillati</taxon>
        <taxon>Vulcanimicrobiota</taxon>
        <taxon>Vulcanimicrobiia</taxon>
        <taxon>Vulcanimicrobiales</taxon>
        <taxon>Vulcanimicrobiaceae</taxon>
        <taxon>Vulcanimicrobium</taxon>
    </lineage>
</organism>
<dbReference type="Gene3D" id="3.30.1600.10">
    <property type="entry name" value="SIR2/SIRT2 'Small Domain"/>
    <property type="match status" value="1"/>
</dbReference>
<dbReference type="Proteomes" id="UP001317532">
    <property type="component" value="Chromosome"/>
</dbReference>
<protein>
    <recommendedName>
        <fullName evidence="1">protein acetyllysine N-acetyltransferase</fullName>
        <ecNumber evidence="1">2.3.1.286</ecNumber>
    </recommendedName>
</protein>
<dbReference type="EMBL" id="AP025523">
    <property type="protein sequence ID" value="BDE05075.1"/>
    <property type="molecule type" value="Genomic_DNA"/>
</dbReference>
<dbReference type="InterPro" id="IPR026590">
    <property type="entry name" value="Ssirtuin_cat_dom"/>
</dbReference>
<keyword evidence="7" id="KW-1185">Reference proteome</keyword>
<evidence type="ECO:0000313" key="7">
    <source>
        <dbReference type="Proteomes" id="UP001317532"/>
    </source>
</evidence>
<keyword evidence="2" id="KW-0808">Transferase</keyword>
<sequence>METAELRARLAAARSLTVLTGSGISAESGLPTFRGVGGLWRMHRVEDLASPRGFARDPHLVWTWYAERRRAHAGVEPSSAHVALAAIEERVDDFTLATQNVDSLHLRAGSRNVLELHGKMRESRCTICDLRRPLDDVLVEFTRDGVEALRHDCGGMWRPDIVWFGEPLPRAALEAAFDAARRADLMLVVGTSGMVQPAASLATKQCTDAFVVEINPEETALTAHVDASMRARASDVLPDLAG</sequence>
<evidence type="ECO:0000256" key="4">
    <source>
        <dbReference type="PROSITE-ProRule" id="PRU00236"/>
    </source>
</evidence>
<evidence type="ECO:0000313" key="6">
    <source>
        <dbReference type="EMBL" id="BDE05075.1"/>
    </source>
</evidence>
<keyword evidence="4" id="KW-0862">Zinc</keyword>
<dbReference type="InterPro" id="IPR026591">
    <property type="entry name" value="Sirtuin_cat_small_dom_sf"/>
</dbReference>
<dbReference type="NCBIfam" id="NF001753">
    <property type="entry name" value="PRK00481.1-3"/>
    <property type="match status" value="1"/>
</dbReference>
<evidence type="ECO:0000259" key="5">
    <source>
        <dbReference type="PROSITE" id="PS50305"/>
    </source>
</evidence>
<dbReference type="GO" id="GO:0046872">
    <property type="term" value="F:metal ion binding"/>
    <property type="evidence" value="ECO:0007669"/>
    <property type="project" value="UniProtKB-KW"/>
</dbReference>
<proteinExistence type="predicted"/>
<dbReference type="Pfam" id="PF02146">
    <property type="entry name" value="SIR2"/>
    <property type="match status" value="1"/>
</dbReference>
<dbReference type="PANTHER" id="PTHR11085:SF10">
    <property type="entry name" value="NAD-DEPENDENT PROTEIN DEACYLASE SIRTUIN-5, MITOCHONDRIAL-RELATED"/>
    <property type="match status" value="1"/>
</dbReference>
<dbReference type="SUPFAM" id="SSF52467">
    <property type="entry name" value="DHS-like NAD/FAD-binding domain"/>
    <property type="match status" value="1"/>
</dbReference>
<name>A0AAN1XSM8_UNVUL</name>
<gene>
    <name evidence="6" type="ORF">WPS_03510</name>
</gene>
<dbReference type="KEGG" id="vab:WPS_03510"/>
<dbReference type="EC" id="2.3.1.286" evidence="1"/>
<dbReference type="PROSITE" id="PS50305">
    <property type="entry name" value="SIRTUIN"/>
    <property type="match status" value="1"/>
</dbReference>
<dbReference type="GO" id="GO:0017136">
    <property type="term" value="F:histone deacetylase activity, NAD-dependent"/>
    <property type="evidence" value="ECO:0007669"/>
    <property type="project" value="TreeGrafter"/>
</dbReference>
<evidence type="ECO:0000256" key="2">
    <source>
        <dbReference type="ARBA" id="ARBA00022679"/>
    </source>
</evidence>
<dbReference type="GO" id="GO:0070403">
    <property type="term" value="F:NAD+ binding"/>
    <property type="evidence" value="ECO:0007669"/>
    <property type="project" value="InterPro"/>
</dbReference>
<feature type="active site" description="Proton acceptor" evidence="4">
    <location>
        <position position="117"/>
    </location>
</feature>
<dbReference type="PANTHER" id="PTHR11085">
    <property type="entry name" value="NAD-DEPENDENT PROTEIN DEACYLASE SIRTUIN-5, MITOCHONDRIAL-RELATED"/>
    <property type="match status" value="1"/>
</dbReference>
<dbReference type="RefSeq" id="WP_317996143.1">
    <property type="nucleotide sequence ID" value="NZ_AP025523.1"/>
</dbReference>
<dbReference type="Gene3D" id="3.40.50.1220">
    <property type="entry name" value="TPP-binding domain"/>
    <property type="match status" value="1"/>
</dbReference>
<keyword evidence="3" id="KW-0520">NAD</keyword>
<dbReference type="InterPro" id="IPR003000">
    <property type="entry name" value="Sirtuin"/>
</dbReference>
<evidence type="ECO:0000256" key="1">
    <source>
        <dbReference type="ARBA" id="ARBA00012928"/>
    </source>
</evidence>
<evidence type="ECO:0000256" key="3">
    <source>
        <dbReference type="ARBA" id="ARBA00023027"/>
    </source>
</evidence>
<feature type="binding site" evidence="4">
    <location>
        <position position="125"/>
    </location>
    <ligand>
        <name>Zn(2+)</name>
        <dbReference type="ChEBI" id="CHEBI:29105"/>
    </ligand>
</feature>